<dbReference type="InterPro" id="IPR015424">
    <property type="entry name" value="PyrdxlP-dep_Trfase"/>
</dbReference>
<dbReference type="FunFam" id="1.20.1340.10:FF:000001">
    <property type="entry name" value="Histidine decarboxylase"/>
    <property type="match status" value="1"/>
</dbReference>
<dbReference type="InterPro" id="IPR015422">
    <property type="entry name" value="PyrdxlP-dep_Trfase_small"/>
</dbReference>
<dbReference type="InterPro" id="IPR015421">
    <property type="entry name" value="PyrdxlP-dep_Trfase_major"/>
</dbReference>
<dbReference type="Gene3D" id="3.90.1150.10">
    <property type="entry name" value="Aspartate Aminotransferase, domain 1"/>
    <property type="match status" value="1"/>
</dbReference>
<reference evidence="8 9" key="1">
    <citation type="submission" date="2024-10" db="EMBL/GenBank/DDBJ databases">
        <authorList>
            <person name="Kim D."/>
        </authorList>
    </citation>
    <scope>NUCLEOTIDE SEQUENCE [LARGE SCALE GENOMIC DNA]</scope>
    <source>
        <strain evidence="8">Taebaek</strain>
    </source>
</reference>
<evidence type="ECO:0000256" key="6">
    <source>
        <dbReference type="PIRSR" id="PIRSR602129-50"/>
    </source>
</evidence>
<dbReference type="PANTHER" id="PTHR11999:SF70">
    <property type="entry name" value="MIP05841P"/>
    <property type="match status" value="1"/>
</dbReference>
<organism evidence="8 9">
    <name type="scientific">Heterodera schachtii</name>
    <name type="common">Sugarbeet cyst nematode worm</name>
    <name type="synonym">Tylenchus schachtii</name>
    <dbReference type="NCBI Taxonomy" id="97005"/>
    <lineage>
        <taxon>Eukaryota</taxon>
        <taxon>Metazoa</taxon>
        <taxon>Ecdysozoa</taxon>
        <taxon>Nematoda</taxon>
        <taxon>Chromadorea</taxon>
        <taxon>Rhabditida</taxon>
        <taxon>Tylenchina</taxon>
        <taxon>Tylenchomorpha</taxon>
        <taxon>Tylenchoidea</taxon>
        <taxon>Heteroderidae</taxon>
        <taxon>Heteroderinae</taxon>
        <taxon>Heterodera</taxon>
    </lineage>
</organism>
<dbReference type="Gene3D" id="3.40.640.10">
    <property type="entry name" value="Type I PLP-dependent aspartate aminotransferase-like (Major domain)"/>
    <property type="match status" value="1"/>
</dbReference>
<dbReference type="AlphaFoldDB" id="A0ABD2IDZ7"/>
<dbReference type="Gene3D" id="1.20.1340.10">
    <property type="entry name" value="dopa decarboxylase, N-terminal domain"/>
    <property type="match status" value="1"/>
</dbReference>
<dbReference type="SUPFAM" id="SSF53383">
    <property type="entry name" value="PLP-dependent transferases"/>
    <property type="match status" value="1"/>
</dbReference>
<comment type="caution">
    <text evidence="8">The sequence shown here is derived from an EMBL/GenBank/DDBJ whole genome shotgun (WGS) entry which is preliminary data.</text>
</comment>
<comment type="similarity">
    <text evidence="2">Belongs to the group II decarboxylase family.</text>
</comment>
<dbReference type="InterPro" id="IPR002129">
    <property type="entry name" value="PyrdxlP-dep_de-COase"/>
</dbReference>
<keyword evidence="5" id="KW-0456">Lyase</keyword>
<evidence type="ECO:0000256" key="3">
    <source>
        <dbReference type="ARBA" id="ARBA00022793"/>
    </source>
</evidence>
<dbReference type="EMBL" id="JBICCN010000311">
    <property type="protein sequence ID" value="KAL3078427.1"/>
    <property type="molecule type" value="Genomic_DNA"/>
</dbReference>
<keyword evidence="3" id="KW-0210">Decarboxylase</keyword>
<dbReference type="GO" id="GO:0016831">
    <property type="term" value="F:carboxy-lyase activity"/>
    <property type="evidence" value="ECO:0007669"/>
    <property type="project" value="UniProtKB-KW"/>
</dbReference>
<feature type="modified residue" description="N6-(pyridoxal phosphate)lysine" evidence="6">
    <location>
        <position position="654"/>
    </location>
</feature>
<dbReference type="CDD" id="cd06450">
    <property type="entry name" value="DOPA_deC_like"/>
    <property type="match status" value="1"/>
</dbReference>
<dbReference type="InterPro" id="IPR021115">
    <property type="entry name" value="Pyridoxal-P_BS"/>
</dbReference>
<feature type="signal peptide" evidence="7">
    <location>
        <begin position="1"/>
        <end position="19"/>
    </location>
</feature>
<dbReference type="Proteomes" id="UP001620645">
    <property type="component" value="Unassembled WGS sequence"/>
</dbReference>
<evidence type="ECO:0000256" key="7">
    <source>
        <dbReference type="SAM" id="SignalP"/>
    </source>
</evidence>
<evidence type="ECO:0000256" key="1">
    <source>
        <dbReference type="ARBA" id="ARBA00001933"/>
    </source>
</evidence>
<evidence type="ECO:0000313" key="8">
    <source>
        <dbReference type="EMBL" id="KAL3078427.1"/>
    </source>
</evidence>
<keyword evidence="4 6" id="KW-0663">Pyridoxal phosphate</keyword>
<evidence type="ECO:0000256" key="4">
    <source>
        <dbReference type="ARBA" id="ARBA00022898"/>
    </source>
</evidence>
<proteinExistence type="inferred from homology"/>
<evidence type="ECO:0000256" key="2">
    <source>
        <dbReference type="ARBA" id="ARBA00009533"/>
    </source>
</evidence>
<feature type="chain" id="PRO_5044777040" description="Aromatic-L-amino-acid decarboxylase" evidence="7">
    <location>
        <begin position="20"/>
        <end position="838"/>
    </location>
</feature>
<dbReference type="PANTHER" id="PTHR11999">
    <property type="entry name" value="GROUP II PYRIDOXAL-5-PHOSPHATE DECARBOXYLASE"/>
    <property type="match status" value="1"/>
</dbReference>
<gene>
    <name evidence="8" type="ORF">niasHS_011423</name>
</gene>
<dbReference type="FunFam" id="3.40.640.10:FF:000025">
    <property type="entry name" value="Histidine decarboxylase"/>
    <property type="match status" value="1"/>
</dbReference>
<evidence type="ECO:0008006" key="10">
    <source>
        <dbReference type="Google" id="ProtNLM"/>
    </source>
</evidence>
<accession>A0ABD2IDZ7</accession>
<dbReference type="Pfam" id="PF00282">
    <property type="entry name" value="Pyridoxal_deC"/>
    <property type="match status" value="1"/>
</dbReference>
<evidence type="ECO:0000256" key="5">
    <source>
        <dbReference type="ARBA" id="ARBA00023239"/>
    </source>
</evidence>
<comment type="cofactor">
    <cofactor evidence="1 6">
        <name>pyridoxal 5'-phosphate</name>
        <dbReference type="ChEBI" id="CHEBI:597326"/>
    </cofactor>
</comment>
<keyword evidence="9" id="KW-1185">Reference proteome</keyword>
<dbReference type="PROSITE" id="PS00392">
    <property type="entry name" value="DDC_GAD_HDC_YDC"/>
    <property type="match status" value="1"/>
</dbReference>
<sequence length="838" mass="94415">MGTVWAFCALLYYVHLLAAQNNAFNAEDICRPIDGTPFHAQCLLSSVVKQKGFIPKHLRPPWLSSTLFKDNKLSSEVKESENGCFSCYRGTKASNGKIQDEDYCACVYKGQAPNDGFSKIIGTFDGLNCLQDLYKMALMPKCGNRYYDQAKHCAMVHFYDNEPEKEPNGDESKRTLVLLDGCIKIETAQNCTANVQIAYERTGSSFFYGNCDAEKKTVFESSIQITALESPFTFPVEFQHRFCSSLFGTADIDNTFYGITVTISGDCGKKSFKLPQLEFEKGRVQEMRGLQLDLRAEASQWRDPYGGHLYSTHHQLIWQPTELKSINANGKVNAGDAYPQTAVMERKNHNGMNSTEFRHYGRKMVDYVADYLETIEKRRVFPDIKPGYLRNLLPMDAPIQPENFDQILQDTESYIMPGVTHWQHPRFHAYFPAGNSFPSIMADMLSDAIGCMGFSWAACPALTELETHMLHWFGKMLGLPAFFLPFSENSIGGGVIQTSASEAILDAMLAARSDKIKQLKQNSNETDGVLLDKLVAYCPKEAHSSVEKAALLSMVRLCVLETDSFFRLRGETLQKAMDKDRKKGLIPFFVSITLGTTSCCSFDVLSEIGPVATKNNIWLHVDAAYAGSAMICPEFRYLMEGIEHAMSFNTNPNKWMLIAFDCSAMWIKNSSKLNQAMNVDPYYLKHSFNGTIDYRHWGIPLSRRFRALKLWYTIRTYGVEGLQRYIRGHVRLAKYFESMMSADPTFEIVGNVTMALICFRIKDGSEEMNRDLLKELNLSGQIHVIAASPGNRTTIRFCVNKEDANEQDVLFAFNLIKKTAVKVLESNAANSSSLVTVP</sequence>
<keyword evidence="7" id="KW-0732">Signal</keyword>
<protein>
    <recommendedName>
        <fullName evidence="10">Aromatic-L-amino-acid decarboxylase</fullName>
    </recommendedName>
</protein>
<dbReference type="InterPro" id="IPR010977">
    <property type="entry name" value="Aromatic_deC"/>
</dbReference>
<evidence type="ECO:0000313" key="9">
    <source>
        <dbReference type="Proteomes" id="UP001620645"/>
    </source>
</evidence>
<name>A0ABD2IDZ7_HETSC</name>
<dbReference type="PRINTS" id="PR00800">
    <property type="entry name" value="YHDCRBOXLASE"/>
</dbReference>